<dbReference type="OrthoDB" id="6077919at2759"/>
<dbReference type="FunFam" id="3.30.160.60:FF:000096">
    <property type="entry name" value="Zinc finger and BTB domain-containing protein 18 isoform 1"/>
    <property type="match status" value="1"/>
</dbReference>
<keyword evidence="15" id="KW-1185">Reference proteome</keyword>
<dbReference type="FunFam" id="3.30.160.60:FF:000446">
    <property type="entry name" value="Zinc finger protein"/>
    <property type="match status" value="1"/>
</dbReference>
<feature type="region of interest" description="Disordered" evidence="12">
    <location>
        <begin position="586"/>
        <end position="613"/>
    </location>
</feature>
<dbReference type="AlphaFoldDB" id="A0A836FC57"/>
<dbReference type="FunFam" id="3.30.160.60:FF:002070">
    <property type="entry name" value="Zinc finger protein"/>
    <property type="match status" value="1"/>
</dbReference>
<feature type="non-terminal residue" evidence="14">
    <location>
        <position position="987"/>
    </location>
</feature>
<dbReference type="PANTHER" id="PTHR24394:SF48">
    <property type="entry name" value="ZINC FINGER PROTEIN 771"/>
    <property type="match status" value="1"/>
</dbReference>
<keyword evidence="6" id="KW-0862">Zinc</keyword>
<comment type="subcellular location">
    <subcellularLocation>
        <location evidence="1">Nucleus</location>
    </subcellularLocation>
</comment>
<evidence type="ECO:0000256" key="8">
    <source>
        <dbReference type="ARBA" id="ARBA00023125"/>
    </source>
</evidence>
<dbReference type="GO" id="GO:0005634">
    <property type="term" value="C:nucleus"/>
    <property type="evidence" value="ECO:0007669"/>
    <property type="project" value="UniProtKB-SubCell"/>
</dbReference>
<dbReference type="Gene3D" id="3.30.160.60">
    <property type="entry name" value="Classic Zinc Finger"/>
    <property type="match status" value="8"/>
</dbReference>
<keyword evidence="9" id="KW-0804">Transcription</keyword>
<feature type="compositionally biased region" description="Polar residues" evidence="12">
    <location>
        <begin position="511"/>
        <end position="527"/>
    </location>
</feature>
<evidence type="ECO:0000313" key="15">
    <source>
        <dbReference type="Proteomes" id="UP000670152"/>
    </source>
</evidence>
<organism evidence="14 15">
    <name type="scientific">Acromyrmex heyeri</name>
    <dbReference type="NCBI Taxonomy" id="230685"/>
    <lineage>
        <taxon>Eukaryota</taxon>
        <taxon>Metazoa</taxon>
        <taxon>Ecdysozoa</taxon>
        <taxon>Arthropoda</taxon>
        <taxon>Hexapoda</taxon>
        <taxon>Insecta</taxon>
        <taxon>Pterygota</taxon>
        <taxon>Neoptera</taxon>
        <taxon>Endopterygota</taxon>
        <taxon>Hymenoptera</taxon>
        <taxon>Apocrita</taxon>
        <taxon>Aculeata</taxon>
        <taxon>Formicoidea</taxon>
        <taxon>Formicidae</taxon>
        <taxon>Myrmicinae</taxon>
        <taxon>Acromyrmex</taxon>
    </lineage>
</organism>
<dbReference type="InterPro" id="IPR036236">
    <property type="entry name" value="Znf_C2H2_sf"/>
</dbReference>
<feature type="domain" description="C2H2-type" evidence="13">
    <location>
        <begin position="822"/>
        <end position="849"/>
    </location>
</feature>
<dbReference type="InterPro" id="IPR013087">
    <property type="entry name" value="Znf_C2H2_type"/>
</dbReference>
<dbReference type="GO" id="GO:0008270">
    <property type="term" value="F:zinc ion binding"/>
    <property type="evidence" value="ECO:0007669"/>
    <property type="project" value="UniProtKB-KW"/>
</dbReference>
<keyword evidence="10" id="KW-0539">Nucleus</keyword>
<dbReference type="Pfam" id="PF00096">
    <property type="entry name" value="zf-C2H2"/>
    <property type="match status" value="7"/>
</dbReference>
<feature type="region of interest" description="Disordered" evidence="12">
    <location>
        <begin position="507"/>
        <end position="537"/>
    </location>
</feature>
<evidence type="ECO:0000256" key="4">
    <source>
        <dbReference type="ARBA" id="ARBA00022737"/>
    </source>
</evidence>
<dbReference type="Pfam" id="PF10175">
    <property type="entry name" value="MPP6"/>
    <property type="match status" value="1"/>
</dbReference>
<feature type="domain" description="C2H2-type" evidence="13">
    <location>
        <begin position="850"/>
        <end position="877"/>
    </location>
</feature>
<dbReference type="PROSITE" id="PS00028">
    <property type="entry name" value="ZINC_FINGER_C2H2_1"/>
    <property type="match status" value="7"/>
</dbReference>
<evidence type="ECO:0000256" key="5">
    <source>
        <dbReference type="ARBA" id="ARBA00022771"/>
    </source>
</evidence>
<evidence type="ECO:0000256" key="11">
    <source>
        <dbReference type="PROSITE-ProRule" id="PRU00042"/>
    </source>
</evidence>
<dbReference type="InterPro" id="IPR000210">
    <property type="entry name" value="BTB/POZ_dom"/>
</dbReference>
<comment type="caution">
    <text evidence="14">The sequence shown here is derived from an EMBL/GenBank/DDBJ whole genome shotgun (WGS) entry which is preliminary data.</text>
</comment>
<evidence type="ECO:0000256" key="3">
    <source>
        <dbReference type="ARBA" id="ARBA00022723"/>
    </source>
</evidence>
<dbReference type="SMART" id="SM00355">
    <property type="entry name" value="ZnF_C2H2"/>
    <property type="match status" value="8"/>
</dbReference>
<evidence type="ECO:0000256" key="1">
    <source>
        <dbReference type="ARBA" id="ARBA00004123"/>
    </source>
</evidence>
<feature type="domain" description="C2H2-type" evidence="13">
    <location>
        <begin position="708"/>
        <end position="735"/>
    </location>
</feature>
<reference evidence="14 15" key="1">
    <citation type="submission" date="2020-02" db="EMBL/GenBank/DDBJ databases">
        <title>Relaxed selection underlies rapid genomic changes in the transitions from sociality to social parasitism in ants.</title>
        <authorList>
            <person name="Bi X."/>
        </authorList>
    </citation>
    <scope>NUCLEOTIDE SEQUENCE [LARGE SCALE GENOMIC DNA]</scope>
    <source>
        <strain evidence="14">BGI-DK2014b</strain>
        <tissue evidence="14">Whole body</tissue>
    </source>
</reference>
<dbReference type="PROSITE" id="PS50157">
    <property type="entry name" value="ZINC_FINGER_C2H2_2"/>
    <property type="match status" value="8"/>
</dbReference>
<dbReference type="GO" id="GO:0000981">
    <property type="term" value="F:DNA-binding transcription factor activity, RNA polymerase II-specific"/>
    <property type="evidence" value="ECO:0007669"/>
    <property type="project" value="TreeGrafter"/>
</dbReference>
<evidence type="ECO:0000256" key="12">
    <source>
        <dbReference type="SAM" id="MobiDB-lite"/>
    </source>
</evidence>
<evidence type="ECO:0000256" key="7">
    <source>
        <dbReference type="ARBA" id="ARBA00023015"/>
    </source>
</evidence>
<feature type="domain" description="C2H2-type" evidence="13">
    <location>
        <begin position="766"/>
        <end position="793"/>
    </location>
</feature>
<evidence type="ECO:0000259" key="13">
    <source>
        <dbReference type="PROSITE" id="PS50157"/>
    </source>
</evidence>
<dbReference type="Proteomes" id="UP000670152">
    <property type="component" value="Unassembled WGS sequence"/>
</dbReference>
<gene>
    <name evidence="14" type="primary">Znf71</name>
    <name evidence="14" type="ORF">G6Z77_0011125</name>
</gene>
<dbReference type="FunFam" id="3.30.160.60:FF:000325">
    <property type="entry name" value="ZFP90 zinc finger protein"/>
    <property type="match status" value="1"/>
</dbReference>
<dbReference type="EMBL" id="JAANIB010009339">
    <property type="protein sequence ID" value="KAG5322106.1"/>
    <property type="molecule type" value="Genomic_DNA"/>
</dbReference>
<dbReference type="FunFam" id="3.30.160.60:FF:001498">
    <property type="entry name" value="Zinc finger protein 404"/>
    <property type="match status" value="1"/>
</dbReference>
<evidence type="ECO:0000313" key="14">
    <source>
        <dbReference type="EMBL" id="KAG5322106.1"/>
    </source>
</evidence>
<feature type="domain" description="C2H2-type" evidence="13">
    <location>
        <begin position="878"/>
        <end position="905"/>
    </location>
</feature>
<comment type="similarity">
    <text evidence="2">Belongs to the krueppel C2H2-type zinc-finger protein family.</text>
</comment>
<feature type="domain" description="C2H2-type" evidence="13">
    <location>
        <begin position="906"/>
        <end position="926"/>
    </location>
</feature>
<keyword evidence="5 11" id="KW-0863">Zinc-finger</keyword>
<evidence type="ECO:0000256" key="2">
    <source>
        <dbReference type="ARBA" id="ARBA00006991"/>
    </source>
</evidence>
<dbReference type="FunFam" id="3.30.160.60:FF:000624">
    <property type="entry name" value="zinc finger protein 697"/>
    <property type="match status" value="1"/>
</dbReference>
<dbReference type="SUPFAM" id="SSF57667">
    <property type="entry name" value="beta-beta-alpha zinc fingers"/>
    <property type="match status" value="4"/>
</dbReference>
<feature type="non-terminal residue" evidence="14">
    <location>
        <position position="1"/>
    </location>
</feature>
<sequence length="987" mass="110562">MNSKKITLSKSILEMKFMKRTKDKVEKEQFQEEGEEYFGSELTSRMKKASGKFLMESSYVFCKKLNDGRLSFQGMNPIIEKLMEAKENAKRTNEDVKQEDDISDEQMAVQWTKMRAKFDTTNRHRKLQHIKTNNEDEPLSKKPKFLKPVEEVLLAHSKVTAHCEPITVILAEVEAPELAALLGFVYTGSATVPRMRLDAFLRAAEALRIRLPPVPVMTTCGEQTTDCKLEDIKDVKVSPKYLQCDQYPWYRSKRLSYEDPFDRKESYIRIFPTDDVNRNAFRDIGAFHEVNNPGPSFGPSCPNSWPIGSFLHQDRAIGDPSADKNHSLLLADKNPIIAPSNESSFSMYQRGTCLPGGSSSEGYAGPDTLEKIRTRYERGHTSCPSEKLIMNEDVLVEESGGESCGTTRDECPYQGTMPLSSLCTAATTSQTRSFEMLDYVSQTSAGEDLSCGESCCRWRTARRHVANRVTASPWRQIVRPHHSPKNPRLILVPQRHADDEIHKKLQAPEPTRSTVISSPKNIVQSPRSAPRSDAVPCPTSFEVPTSCETSFNNDSRLSREIIGGPEAKIQEIYRSPISFAPSDQIATSANATRSSEQPLFQNVGNTPTQSLSSSNDSVIANAGKGGGYPAQVVPQTPTKPELSHPISRLCDTIEADERKETSKTEVMNVEKGGEERIARIFVNSDNNNNNEAIVSTEVAQRGRSVDDHRCDQCGKTFVTRASLKVHSRTHSGEKPFRCADCGKQFSQLRNYKYHRSVHEGTREFAATCPECGKYFNDRGYLSSHMKIHRNRKEYGCAECGKSFNQRVAYNMHVRIHTGVKPHQCDQCGKAFSRKMLLKQHLRTHSGERPYQCQVCQKAFADRSNMTLHTRLHSGLKPYQCTLCSKAFTKKHHLKTHLNYHTGTKPYSCTNCGGKFSQSSNMRTHFKKCIVNNTVGMATKSGDEAGTDRTDADSNIAPQVVLTPPNSDQESSILTPISKNAVAIESNT</sequence>
<dbReference type="Pfam" id="PF00651">
    <property type="entry name" value="BTB"/>
    <property type="match status" value="1"/>
</dbReference>
<keyword evidence="7" id="KW-0805">Transcription regulation</keyword>
<dbReference type="FunFam" id="3.30.160.60:FF:000188">
    <property type="entry name" value="Zinc finger protein 787"/>
    <property type="match status" value="1"/>
</dbReference>
<evidence type="ECO:0000256" key="9">
    <source>
        <dbReference type="ARBA" id="ARBA00023163"/>
    </source>
</evidence>
<feature type="domain" description="C2H2-type" evidence="13">
    <location>
        <begin position="794"/>
        <end position="821"/>
    </location>
</feature>
<accession>A0A836FC57</accession>
<keyword evidence="8" id="KW-0238">DNA-binding</keyword>
<name>A0A836FC57_9HYME</name>
<evidence type="ECO:0000256" key="6">
    <source>
        <dbReference type="ARBA" id="ARBA00022833"/>
    </source>
</evidence>
<proteinExistence type="inferred from homology"/>
<dbReference type="GO" id="GO:0003677">
    <property type="term" value="F:DNA binding"/>
    <property type="evidence" value="ECO:0007669"/>
    <property type="project" value="UniProtKB-KW"/>
</dbReference>
<keyword evidence="3" id="KW-0479">Metal-binding</keyword>
<evidence type="ECO:0000256" key="10">
    <source>
        <dbReference type="ARBA" id="ARBA00023242"/>
    </source>
</evidence>
<dbReference type="GO" id="GO:0048598">
    <property type="term" value="P:embryonic morphogenesis"/>
    <property type="evidence" value="ECO:0007669"/>
    <property type="project" value="UniProtKB-ARBA"/>
</dbReference>
<feature type="domain" description="C2H2-type" evidence="13">
    <location>
        <begin position="736"/>
        <end position="763"/>
    </location>
</feature>
<dbReference type="FunFam" id="3.30.160.60:FF:000100">
    <property type="entry name" value="Zinc finger 45-like"/>
    <property type="match status" value="1"/>
</dbReference>
<keyword evidence="4" id="KW-0677">Repeat</keyword>
<protein>
    <submittedName>
        <fullName evidence="14">ZNF71 factor</fullName>
    </submittedName>
</protein>
<dbReference type="PANTHER" id="PTHR24394">
    <property type="entry name" value="ZINC FINGER PROTEIN"/>
    <property type="match status" value="1"/>
</dbReference>